<evidence type="ECO:0000313" key="10">
    <source>
        <dbReference type="EMBL" id="KNC50559.1"/>
    </source>
</evidence>
<evidence type="ECO:0000259" key="8">
    <source>
        <dbReference type="Pfam" id="PF22544"/>
    </source>
</evidence>
<dbReference type="Proteomes" id="UP000054408">
    <property type="component" value="Unassembled WGS sequence"/>
</dbReference>
<protein>
    <submittedName>
        <fullName evidence="10">Deleted in lung and esophageal cancer protein 1</fullName>
    </submittedName>
</protein>
<dbReference type="OrthoDB" id="2115465at2759"/>
<dbReference type="GeneID" id="25560511"/>
<gene>
    <name evidence="10" type="ORF">AMSG_00720</name>
</gene>
<dbReference type="GO" id="GO:0005929">
    <property type="term" value="C:cilium"/>
    <property type="evidence" value="ECO:0007669"/>
    <property type="project" value="TreeGrafter"/>
</dbReference>
<evidence type="ECO:0000256" key="2">
    <source>
        <dbReference type="ARBA" id="ARBA00004496"/>
    </source>
</evidence>
<feature type="compositionally biased region" description="Low complexity" evidence="7">
    <location>
        <begin position="79"/>
        <end position="91"/>
    </location>
</feature>
<dbReference type="Gene3D" id="2.60.40.10">
    <property type="entry name" value="Immunoglobulins"/>
    <property type="match status" value="8"/>
</dbReference>
<feature type="domain" description="HYDIN/VesB/CFA65-like Ig-like" evidence="8">
    <location>
        <begin position="876"/>
        <end position="987"/>
    </location>
</feature>
<dbReference type="EMBL" id="GL349435">
    <property type="protein sequence ID" value="KNC50559.1"/>
    <property type="molecule type" value="Genomic_DNA"/>
</dbReference>
<accession>A0A0L0DE51</accession>
<dbReference type="GO" id="GO:0005737">
    <property type="term" value="C:cytoplasm"/>
    <property type="evidence" value="ECO:0007669"/>
    <property type="project" value="TreeGrafter"/>
</dbReference>
<evidence type="ECO:0000256" key="7">
    <source>
        <dbReference type="SAM" id="MobiDB-lite"/>
    </source>
</evidence>
<evidence type="ECO:0000256" key="3">
    <source>
        <dbReference type="ARBA" id="ARBA00022490"/>
    </source>
</evidence>
<keyword evidence="5" id="KW-0966">Cell projection</keyword>
<keyword evidence="11" id="KW-1185">Reference proteome</keyword>
<dbReference type="GO" id="GO:0008285">
    <property type="term" value="P:negative regulation of cell population proliferation"/>
    <property type="evidence" value="ECO:0007669"/>
    <property type="project" value="InterPro"/>
</dbReference>
<dbReference type="Pfam" id="PF23277">
    <property type="entry name" value="Ig_Dlec1_1"/>
    <property type="match status" value="1"/>
</dbReference>
<dbReference type="InterPro" id="IPR013783">
    <property type="entry name" value="Ig-like_fold"/>
</dbReference>
<evidence type="ECO:0000256" key="1">
    <source>
        <dbReference type="ARBA" id="ARBA00004138"/>
    </source>
</evidence>
<dbReference type="InterPro" id="IPR053879">
    <property type="entry name" value="HYDIN_VesB_CFA65-like_Ig"/>
</dbReference>
<organism evidence="10 11">
    <name type="scientific">Thecamonas trahens ATCC 50062</name>
    <dbReference type="NCBI Taxonomy" id="461836"/>
    <lineage>
        <taxon>Eukaryota</taxon>
        <taxon>Apusozoa</taxon>
        <taxon>Apusomonadida</taxon>
        <taxon>Apusomonadidae</taxon>
        <taxon>Thecamonas</taxon>
    </lineage>
</organism>
<evidence type="ECO:0000256" key="6">
    <source>
        <dbReference type="SAM" id="Coils"/>
    </source>
</evidence>
<comment type="subcellular location">
    <subcellularLocation>
        <location evidence="1">Cell projection</location>
        <location evidence="1">Cilium</location>
    </subcellularLocation>
    <subcellularLocation>
        <location evidence="2">Cytoplasm</location>
    </subcellularLocation>
</comment>
<dbReference type="RefSeq" id="XP_013762449.1">
    <property type="nucleotide sequence ID" value="XM_013906995.1"/>
</dbReference>
<dbReference type="OMA" id="KKYQPHA"/>
<feature type="coiled-coil region" evidence="6">
    <location>
        <begin position="178"/>
        <end position="205"/>
    </location>
</feature>
<sequence>MLPELPVVASTPVANVLASVFADVYASEPAEMVTRWHLDGVRASAAIAGSPAAVADAKEDSDLLPSTKPSPAPSPTPPSESKASSRGGSSKTARRRPSRGTRGAAADRRGARSTTPPPAAVPARRSGGGSSNRRKVEAEAAASAAARAAEDASALALPITDKYALELKSVLETKAAKLAAVAQAAAHMEDALAKAEEEDAAAARELAEQYTPLVEASLTPTPPSRLAYMPHMVQPLAPLLVDADAALEPRKPAVVPKRVPAATTYSGQGSEVPREAVAKTKVTAMGPHEIEREKKVLRRMQERTTFLRNPRFKNSTNRWLAQNADSRVEVIPPAVIFSDYAAHKTSVATLKIRNVTNVTASLRMLPPSSPHFTVSSGSWPSASGSVAPGMMCTFEVGFRPSSLRDYDDVLTVVTDKGDQVVPVLDLPHCIDVGHTLVGSISTTRVRVTNSGGPAAFRFVHLDDVVKDDSGFIDPGLFAKGGDSVDDHAVPPFVVSPVVFELATGESCELDITFFPSEHTAYSAELLLACDNLCVYTYELTGSGALPALELDKIQGEEVHVSVPAASDVAAGAPAPLGLAYFCFDDQCPGASSTATLTFANHAPVPLSFRFELYRRERTVCDMSHLAGIQPREGAGAKSDGFSHQLVPIELGEVFDVSPRSGMVDASVEAFDVVATFTPSAVASYDAVLALVLESAMPEALPGSYGDQPSGGMLDVTPLHLRLSGTAVPVVVEVAPALVDFPGELALGSKYVKQLQLVNHSPSAVAFSVQGLERGFVRVGEDVEAEPPSVADDDPPMSSDDDVWQAAVSSEPRSSEARRARLKVTPTAGTIAPHESVVLDVVARSRTPGDYLASLVCEVKGTAPVPVTVRATFAPLQLKLSKPALDFGFVELGKAVTTSFAVYNPAACSARFSTRVVAARELSPSAVASGLTGLNSEDFEFVPAIGAVNPERETTVSVTFVPHTLGTFSGVAVVEVSAGLCVHLAISAEVQQPMLFTRSPVLDLGEVFVGVAQGTSAVLVNPTLLPVSFSVEVLTPGGACVSVEPAQGELAPQSEIVLDVNAVFQVLGSVDDVLIAIDVEGMDVPVGLVLDANVVGPSIELQVLGSDVPDRESAPRVTLGHNTAELAEIPVLEFGSACGVLESSAASLVLTNKTAIESPFHISLENLQVVPRILAGQPASEAGSDAPVRARVVCASPAPGDPALSLDLERVASSSATESSVVLAHGRGSRAGARYLADDYQETHRLMSLDGQDMLHTKRRTSALLAERQTFLADGAGVAFAIHPAEGVLRPFESLTVVVVAYNEMPGEYTDALVVEVDGVAPAFVPLHYGVVGEVVTLEANTLGLSRATETTSASVLFGGALVGGSPIRRSVKYANASPFDIEVAWHVYNRKVNKTLVDVELNVEPESERIQVSVSEHLEEADGPFAIEPAVEVIPGHGTATFSVAFASEREALCRSFMIGSTRLVDPSKLPLGACVQEDSVQKELRLELVGRGMEPVLIPDASRLEFHLPYAGETRPKPPQRRVVLSNTLAAAVGFSLDTDGPFEVQRVEPSVPHASSADGRCWTLPAGTNAAVYVAFDPFDEVGYAAVDGGATSMALHGVLNIRFATGQVQHHPLVGSVEYPRLEASATEIDMGKLFLGTRNTTSIKLSNPSQADAEWEVVVDECDSGLQLEFEPAHGVVPGRIGVERAAERVLVVHTTAHEVGALCARAKIKLATGGPEVSIRSEGTRDEWLDRPREMAKYG</sequence>
<reference evidence="10 11" key="1">
    <citation type="submission" date="2010-05" db="EMBL/GenBank/DDBJ databases">
        <title>The Genome Sequence of Thecamonas trahens ATCC 50062.</title>
        <authorList>
            <consortium name="The Broad Institute Genome Sequencing Platform"/>
            <person name="Russ C."/>
            <person name="Cuomo C."/>
            <person name="Shea T."/>
            <person name="Young S.K."/>
            <person name="Zeng Q."/>
            <person name="Koehrsen M."/>
            <person name="Haas B."/>
            <person name="Borodovsky M."/>
            <person name="Guigo R."/>
            <person name="Alvarado L."/>
            <person name="Berlin A."/>
            <person name="Bochicchio J."/>
            <person name="Borenstein D."/>
            <person name="Chapman S."/>
            <person name="Chen Z."/>
            <person name="Freedman E."/>
            <person name="Gellesch M."/>
            <person name="Goldberg J."/>
            <person name="Griggs A."/>
            <person name="Gujja S."/>
            <person name="Heilman E."/>
            <person name="Heiman D."/>
            <person name="Hepburn T."/>
            <person name="Howarth C."/>
            <person name="Jen D."/>
            <person name="Larson L."/>
            <person name="Mehta T."/>
            <person name="Park D."/>
            <person name="Pearson M."/>
            <person name="Roberts A."/>
            <person name="Saif S."/>
            <person name="Shenoy N."/>
            <person name="Sisk P."/>
            <person name="Stolte C."/>
            <person name="Sykes S."/>
            <person name="Thomson T."/>
            <person name="Walk T."/>
            <person name="White J."/>
            <person name="Yandava C."/>
            <person name="Burger G."/>
            <person name="Gray M.W."/>
            <person name="Holland P.W.H."/>
            <person name="King N."/>
            <person name="Lang F.B.F."/>
            <person name="Roger A.J."/>
            <person name="Ruiz-Trillo I."/>
            <person name="Lander E."/>
            <person name="Nusbaum C."/>
        </authorList>
    </citation>
    <scope>NUCLEOTIDE SEQUENCE [LARGE SCALE GENOMIC DNA]</scope>
    <source>
        <strain evidence="10 11">ATCC 50062</strain>
    </source>
</reference>
<dbReference type="eggNOG" id="ENOG502QQQ5">
    <property type="taxonomic scope" value="Eukaryota"/>
</dbReference>
<evidence type="ECO:0000256" key="5">
    <source>
        <dbReference type="ARBA" id="ARBA00023273"/>
    </source>
</evidence>
<dbReference type="InterPro" id="IPR033304">
    <property type="entry name" value="DLEC1"/>
</dbReference>
<name>A0A0L0DE51_THETB</name>
<dbReference type="InterPro" id="IPR059041">
    <property type="entry name" value="Ig_DLEC1_1"/>
</dbReference>
<keyword evidence="6" id="KW-0175">Coiled coil</keyword>
<dbReference type="PANTHER" id="PTHR46348:SF1">
    <property type="entry name" value="DELETED IN LUNG AND ESOPHAGEAL CANCER PROTEIN 1"/>
    <property type="match status" value="1"/>
</dbReference>
<evidence type="ECO:0000256" key="4">
    <source>
        <dbReference type="ARBA" id="ARBA00023069"/>
    </source>
</evidence>
<keyword evidence="3" id="KW-0963">Cytoplasm</keyword>
<dbReference type="NCBIfam" id="NF012200">
    <property type="entry name" value="choice_anch_D"/>
    <property type="match status" value="1"/>
</dbReference>
<feature type="compositionally biased region" description="Pro residues" evidence="7">
    <location>
        <begin position="68"/>
        <end position="78"/>
    </location>
</feature>
<dbReference type="Pfam" id="PF22544">
    <property type="entry name" value="HYDIN_VesB_CFA65-like_Ig"/>
    <property type="match status" value="1"/>
</dbReference>
<keyword evidence="4" id="KW-0969">Cilium</keyword>
<feature type="domain" description="Deleted in lung and esophageal cancer protein 1 Ig-like" evidence="9">
    <location>
        <begin position="332"/>
        <end position="414"/>
    </location>
</feature>
<dbReference type="Pfam" id="PF23316">
    <property type="entry name" value="Ig_DLEC1_6th"/>
    <property type="match status" value="1"/>
</dbReference>
<evidence type="ECO:0000259" key="9">
    <source>
        <dbReference type="Pfam" id="PF23277"/>
    </source>
</evidence>
<feature type="region of interest" description="Disordered" evidence="7">
    <location>
        <begin position="53"/>
        <end position="138"/>
    </location>
</feature>
<dbReference type="GO" id="GO:0015631">
    <property type="term" value="F:tubulin binding"/>
    <property type="evidence" value="ECO:0007669"/>
    <property type="project" value="TreeGrafter"/>
</dbReference>
<proteinExistence type="predicted"/>
<evidence type="ECO:0000313" key="11">
    <source>
        <dbReference type="Proteomes" id="UP000054408"/>
    </source>
</evidence>
<dbReference type="PANTHER" id="PTHR46348">
    <property type="entry name" value="DELETED IN LUNG AND ESOPHAGEAL CANCER PROTEIN 1"/>
    <property type="match status" value="1"/>
</dbReference>
<dbReference type="STRING" id="461836.A0A0L0DE51"/>